<dbReference type="EMBL" id="JABTCF010000010">
    <property type="protein sequence ID" value="MBD0779132.1"/>
    <property type="molecule type" value="Genomic_DNA"/>
</dbReference>
<evidence type="ECO:0000313" key="1">
    <source>
        <dbReference type="EMBL" id="MBD0779132.1"/>
    </source>
</evidence>
<reference evidence="1" key="1">
    <citation type="submission" date="2020-05" db="EMBL/GenBank/DDBJ databases">
        <title>The draft genome sequence of Maribacter sp. ANRC-HE7.</title>
        <authorList>
            <person name="Mu L."/>
        </authorList>
    </citation>
    <scope>NUCLEOTIDE SEQUENCE</scope>
    <source>
        <strain evidence="1">ANRC-HE7</strain>
    </source>
</reference>
<accession>A0ABR7V788</accession>
<sequence>MLLNGKFLVTNRVHSRLLSIHQSINNQVMRKLSLVFVAAMLLFTGNIFANNSDKDNPLKKLSVQIGELLENTSFTSDYVDLTAQVRFTLNKQGEIVVLSVDTDHEKIEFFVKARLNYQKIEIENFKEGEMYTIPIRIAGA</sequence>
<protein>
    <submittedName>
        <fullName evidence="1">Uncharacterized protein</fullName>
    </submittedName>
</protein>
<organism evidence="1 2">
    <name type="scientific">Maribacter aquimaris</name>
    <dbReference type="NCBI Taxonomy" id="2737171"/>
    <lineage>
        <taxon>Bacteria</taxon>
        <taxon>Pseudomonadati</taxon>
        <taxon>Bacteroidota</taxon>
        <taxon>Flavobacteriia</taxon>
        <taxon>Flavobacteriales</taxon>
        <taxon>Flavobacteriaceae</taxon>
        <taxon>Maribacter</taxon>
    </lineage>
</organism>
<dbReference type="Proteomes" id="UP001166021">
    <property type="component" value="Unassembled WGS sequence"/>
</dbReference>
<gene>
    <name evidence="1" type="ORF">HPE56_15135</name>
</gene>
<keyword evidence="2" id="KW-1185">Reference proteome</keyword>
<evidence type="ECO:0000313" key="2">
    <source>
        <dbReference type="Proteomes" id="UP001166021"/>
    </source>
</evidence>
<proteinExistence type="predicted"/>
<comment type="caution">
    <text evidence="1">The sequence shown here is derived from an EMBL/GenBank/DDBJ whole genome shotgun (WGS) entry which is preliminary data.</text>
</comment>
<name>A0ABR7V788_9FLAO</name>